<keyword evidence="2" id="KW-1185">Reference proteome</keyword>
<protein>
    <submittedName>
        <fullName evidence="1">Uncharacterized protein</fullName>
    </submittedName>
</protein>
<proteinExistence type="predicted"/>
<accession>A0AAP0IG82</accession>
<dbReference type="Proteomes" id="UP001420932">
    <property type="component" value="Unassembled WGS sequence"/>
</dbReference>
<evidence type="ECO:0000313" key="1">
    <source>
        <dbReference type="EMBL" id="KAK9114966.1"/>
    </source>
</evidence>
<gene>
    <name evidence="1" type="ORF">Syun_021763</name>
</gene>
<reference evidence="1 2" key="1">
    <citation type="submission" date="2024-01" db="EMBL/GenBank/DDBJ databases">
        <title>Genome assemblies of Stephania.</title>
        <authorList>
            <person name="Yang L."/>
        </authorList>
    </citation>
    <scope>NUCLEOTIDE SEQUENCE [LARGE SCALE GENOMIC DNA]</scope>
    <source>
        <strain evidence="1">YNDBR</strain>
        <tissue evidence="1">Leaf</tissue>
    </source>
</reference>
<sequence>MISYVYTMLCGLSRDRKYLDGDRGLDQEEVEAKVAGMEGIVAIVVATTSKTNATREAEVDGLLIIL</sequence>
<dbReference type="EMBL" id="JBBNAF010000009">
    <property type="protein sequence ID" value="KAK9114966.1"/>
    <property type="molecule type" value="Genomic_DNA"/>
</dbReference>
<evidence type="ECO:0000313" key="2">
    <source>
        <dbReference type="Proteomes" id="UP001420932"/>
    </source>
</evidence>
<organism evidence="1 2">
    <name type="scientific">Stephania yunnanensis</name>
    <dbReference type="NCBI Taxonomy" id="152371"/>
    <lineage>
        <taxon>Eukaryota</taxon>
        <taxon>Viridiplantae</taxon>
        <taxon>Streptophyta</taxon>
        <taxon>Embryophyta</taxon>
        <taxon>Tracheophyta</taxon>
        <taxon>Spermatophyta</taxon>
        <taxon>Magnoliopsida</taxon>
        <taxon>Ranunculales</taxon>
        <taxon>Menispermaceae</taxon>
        <taxon>Menispermoideae</taxon>
        <taxon>Cissampelideae</taxon>
        <taxon>Stephania</taxon>
    </lineage>
</organism>
<dbReference type="AlphaFoldDB" id="A0AAP0IG82"/>
<name>A0AAP0IG82_9MAGN</name>
<comment type="caution">
    <text evidence="1">The sequence shown here is derived from an EMBL/GenBank/DDBJ whole genome shotgun (WGS) entry which is preliminary data.</text>
</comment>